<organism evidence="13 14">
    <name type="scientific">Nitratireductor aquimarinus</name>
    <dbReference type="NCBI Taxonomy" id="889300"/>
    <lineage>
        <taxon>Bacteria</taxon>
        <taxon>Pseudomonadati</taxon>
        <taxon>Pseudomonadota</taxon>
        <taxon>Alphaproteobacteria</taxon>
        <taxon>Hyphomicrobiales</taxon>
        <taxon>Phyllobacteriaceae</taxon>
        <taxon>Nitratireductor</taxon>
    </lineage>
</organism>
<dbReference type="InterPro" id="IPR002550">
    <property type="entry name" value="CNNM"/>
</dbReference>
<dbReference type="SMART" id="SM01091">
    <property type="entry name" value="CorC_HlyC"/>
    <property type="match status" value="1"/>
</dbReference>
<gene>
    <name evidence="13" type="ORF">R2G56_02470</name>
</gene>
<dbReference type="Proteomes" id="UP001185659">
    <property type="component" value="Unassembled WGS sequence"/>
</dbReference>
<reference evidence="13 14" key="1">
    <citation type="submission" date="2023-10" db="EMBL/GenBank/DDBJ databases">
        <authorList>
            <person name="Venkata Ramana C."/>
            <person name="Sasikala C."/>
            <person name="Dhurka M."/>
        </authorList>
    </citation>
    <scope>NUCLEOTIDE SEQUENCE [LARGE SCALE GENOMIC DNA]</scope>
    <source>
        <strain evidence="13 14">KCTC 32151</strain>
    </source>
</reference>
<feature type="transmembrane region" description="Helical" evidence="10">
    <location>
        <begin position="102"/>
        <end position="122"/>
    </location>
</feature>
<keyword evidence="5 9" id="KW-1133">Transmembrane helix</keyword>
<dbReference type="Gene3D" id="3.30.465.10">
    <property type="match status" value="1"/>
</dbReference>
<dbReference type="PROSITE" id="PS51846">
    <property type="entry name" value="CNNM"/>
    <property type="match status" value="1"/>
</dbReference>
<comment type="similarity">
    <text evidence="2">Belongs to the UPF0053 family. Hemolysin C subfamily.</text>
</comment>
<evidence type="ECO:0000256" key="2">
    <source>
        <dbReference type="ARBA" id="ARBA00006446"/>
    </source>
</evidence>
<feature type="domain" description="CNNM transmembrane" evidence="12">
    <location>
        <begin position="1"/>
        <end position="199"/>
    </location>
</feature>
<evidence type="ECO:0000259" key="11">
    <source>
        <dbReference type="PROSITE" id="PS51371"/>
    </source>
</evidence>
<protein>
    <submittedName>
        <fullName evidence="13">Hemolysin family protein</fullName>
    </submittedName>
</protein>
<dbReference type="InterPro" id="IPR016169">
    <property type="entry name" value="FAD-bd_PCMH_sub2"/>
</dbReference>
<dbReference type="Pfam" id="PF00571">
    <property type="entry name" value="CBS"/>
    <property type="match status" value="1"/>
</dbReference>
<dbReference type="InterPro" id="IPR000644">
    <property type="entry name" value="CBS_dom"/>
</dbReference>
<dbReference type="Pfam" id="PF03471">
    <property type="entry name" value="CorC_HlyC"/>
    <property type="match status" value="1"/>
</dbReference>
<dbReference type="Gene3D" id="3.10.580.10">
    <property type="entry name" value="CBS-domain"/>
    <property type="match status" value="1"/>
</dbReference>
<evidence type="ECO:0000259" key="12">
    <source>
        <dbReference type="PROSITE" id="PS51846"/>
    </source>
</evidence>
<evidence type="ECO:0000313" key="14">
    <source>
        <dbReference type="Proteomes" id="UP001185659"/>
    </source>
</evidence>
<dbReference type="PROSITE" id="PS51371">
    <property type="entry name" value="CBS"/>
    <property type="match status" value="1"/>
</dbReference>
<dbReference type="SUPFAM" id="SSF56176">
    <property type="entry name" value="FAD-binding/transporter-associated domain-like"/>
    <property type="match status" value="1"/>
</dbReference>
<evidence type="ECO:0000256" key="6">
    <source>
        <dbReference type="ARBA" id="ARBA00023122"/>
    </source>
</evidence>
<dbReference type="PANTHER" id="PTHR22777">
    <property type="entry name" value="HEMOLYSIN-RELATED"/>
    <property type="match status" value="1"/>
</dbReference>
<comment type="subcellular location">
    <subcellularLocation>
        <location evidence="1">Membrane</location>
        <topology evidence="1">Multi-pass membrane protein</topology>
    </subcellularLocation>
</comment>
<dbReference type="InterPro" id="IPR046342">
    <property type="entry name" value="CBS_dom_sf"/>
</dbReference>
<dbReference type="RefSeq" id="WP_317560346.1">
    <property type="nucleotide sequence ID" value="NZ_JAWLIP010000001.1"/>
</dbReference>
<name>A0ABU4AFY0_9HYPH</name>
<keyword evidence="14" id="KW-1185">Reference proteome</keyword>
<evidence type="ECO:0000256" key="4">
    <source>
        <dbReference type="ARBA" id="ARBA00022737"/>
    </source>
</evidence>
<evidence type="ECO:0000313" key="13">
    <source>
        <dbReference type="EMBL" id="MDV6225139.1"/>
    </source>
</evidence>
<evidence type="ECO:0000256" key="8">
    <source>
        <dbReference type="PROSITE-ProRule" id="PRU00703"/>
    </source>
</evidence>
<dbReference type="EMBL" id="JAWLIP010000001">
    <property type="protein sequence ID" value="MDV6225139.1"/>
    <property type="molecule type" value="Genomic_DNA"/>
</dbReference>
<feature type="domain" description="CBS" evidence="11">
    <location>
        <begin position="282"/>
        <end position="341"/>
    </location>
</feature>
<evidence type="ECO:0000256" key="7">
    <source>
        <dbReference type="ARBA" id="ARBA00023136"/>
    </source>
</evidence>
<accession>A0ABU4AFY0</accession>
<keyword evidence="4" id="KW-0677">Repeat</keyword>
<sequence length="432" mass="46365">MLIVEIVILFVLILFNGFMAMSELAVVSARPARLKSRADQGQRGAARALALSADPGRFLSTVQIGITLVGVLSGAFSGATLGTRLSEWLITQGFSTSVANPLGVGIVVALITYVSLIVGELVPKQIALKNAEGIAVKVAPIMGLLSRITLPLVWLLDVSGRLVLALLGQSAESSQRVTDEEIRTLIAEAESSGTIESDERRMIAGVMRLADRKARAIMTPRGEIDWLDLSAGEEALAANLKTSGHSLLPAGEGSIDEIVGVVKLRDLLASDLAGDPLDIRAHVRPAPVVHDMADALDVLSILREADMPMALVHDEHGHFEGIVTPSDILESIAGLFRADAEEGEMDIVERADGSWLLPGSMPADEMADHLGFTLPLDRSYTTLAGFLLSEFTHLPKTGESTDAMGWRFEIMDLDNRRIDRVLATRLDETPET</sequence>
<keyword evidence="7 9" id="KW-0472">Membrane</keyword>
<dbReference type="InterPro" id="IPR036318">
    <property type="entry name" value="FAD-bd_PCMH-like_sf"/>
</dbReference>
<feature type="transmembrane region" description="Helical" evidence="10">
    <location>
        <begin position="58"/>
        <end position="82"/>
    </location>
</feature>
<dbReference type="PANTHER" id="PTHR22777:SF17">
    <property type="entry name" value="UPF0053 PROTEIN SLL0260"/>
    <property type="match status" value="1"/>
</dbReference>
<keyword evidence="3 9" id="KW-0812">Transmembrane</keyword>
<dbReference type="SUPFAM" id="SSF54631">
    <property type="entry name" value="CBS-domain pair"/>
    <property type="match status" value="1"/>
</dbReference>
<feature type="transmembrane region" description="Helical" evidence="10">
    <location>
        <begin position="6"/>
        <end position="27"/>
    </location>
</feature>
<proteinExistence type="inferred from homology"/>
<keyword evidence="6 8" id="KW-0129">CBS domain</keyword>
<evidence type="ECO:0000256" key="3">
    <source>
        <dbReference type="ARBA" id="ARBA00022692"/>
    </source>
</evidence>
<dbReference type="InterPro" id="IPR044751">
    <property type="entry name" value="Ion_transp-like_CBS"/>
</dbReference>
<comment type="caution">
    <text evidence="13">The sequence shown here is derived from an EMBL/GenBank/DDBJ whole genome shotgun (WGS) entry which is preliminary data.</text>
</comment>
<evidence type="ECO:0000256" key="9">
    <source>
        <dbReference type="PROSITE-ProRule" id="PRU01193"/>
    </source>
</evidence>
<dbReference type="Pfam" id="PF01595">
    <property type="entry name" value="CNNM"/>
    <property type="match status" value="1"/>
</dbReference>
<dbReference type="InterPro" id="IPR005170">
    <property type="entry name" value="Transptr-assoc_dom"/>
</dbReference>
<evidence type="ECO:0000256" key="10">
    <source>
        <dbReference type="SAM" id="Phobius"/>
    </source>
</evidence>
<evidence type="ECO:0000256" key="5">
    <source>
        <dbReference type="ARBA" id="ARBA00022989"/>
    </source>
</evidence>
<dbReference type="CDD" id="cd04590">
    <property type="entry name" value="CBS_pair_CorC_HlyC_assoc"/>
    <property type="match status" value="1"/>
</dbReference>
<evidence type="ECO:0000256" key="1">
    <source>
        <dbReference type="ARBA" id="ARBA00004141"/>
    </source>
</evidence>